<keyword evidence="2" id="KW-0067">ATP-binding</keyword>
<dbReference type="PANTHER" id="PTHR30153">
    <property type="entry name" value="REPLICATIVE DNA HELICASE DNAB"/>
    <property type="match status" value="1"/>
</dbReference>
<keyword evidence="3" id="KW-1185">Reference proteome</keyword>
<dbReference type="OrthoDB" id="2800at10239"/>
<dbReference type="GO" id="GO:0005524">
    <property type="term" value="F:ATP binding"/>
    <property type="evidence" value="ECO:0007669"/>
    <property type="project" value="InterPro"/>
</dbReference>
<dbReference type="InterPro" id="IPR007694">
    <property type="entry name" value="DNA_helicase_DnaB-like_C"/>
</dbReference>
<keyword evidence="2" id="KW-0347">Helicase</keyword>
<evidence type="ECO:0000313" key="2">
    <source>
        <dbReference type="EMBL" id="AOZ63686.1"/>
    </source>
</evidence>
<dbReference type="SUPFAM" id="SSF52540">
    <property type="entry name" value="P-loop containing nucleoside triphosphate hydrolases"/>
    <property type="match status" value="1"/>
</dbReference>
<dbReference type="GO" id="GO:0003678">
    <property type="term" value="F:DNA helicase activity"/>
    <property type="evidence" value="ECO:0007669"/>
    <property type="project" value="InterPro"/>
</dbReference>
<keyword evidence="2" id="KW-0378">Hydrolase</keyword>
<dbReference type="GO" id="GO:0006260">
    <property type="term" value="P:DNA replication"/>
    <property type="evidence" value="ECO:0007669"/>
    <property type="project" value="InterPro"/>
</dbReference>
<dbReference type="Gene3D" id="3.40.50.300">
    <property type="entry name" value="P-loop containing nucleotide triphosphate hydrolases"/>
    <property type="match status" value="1"/>
</dbReference>
<reference evidence="3" key="1">
    <citation type="submission" date="2016-08" db="EMBL/GenBank/DDBJ databases">
        <authorList>
            <person name="Seilhamer J.J."/>
        </authorList>
    </citation>
    <scope>NUCLEOTIDE SEQUENCE [LARGE SCALE GENOMIC DNA]</scope>
</reference>
<dbReference type="PANTHER" id="PTHR30153:SF2">
    <property type="entry name" value="REPLICATIVE DNA HELICASE"/>
    <property type="match status" value="1"/>
</dbReference>
<dbReference type="Pfam" id="PF03796">
    <property type="entry name" value="DnaB_C"/>
    <property type="match status" value="1"/>
</dbReference>
<evidence type="ECO:0000313" key="3">
    <source>
        <dbReference type="Proteomes" id="UP000224902"/>
    </source>
</evidence>
<protein>
    <submittedName>
        <fullName evidence="2">Replicative DNA helicase</fullName>
    </submittedName>
</protein>
<dbReference type="PROSITE" id="PS51199">
    <property type="entry name" value="SF4_HELICASE"/>
    <property type="match status" value="1"/>
</dbReference>
<proteinExistence type="predicted"/>
<dbReference type="InterPro" id="IPR027417">
    <property type="entry name" value="P-loop_NTPase"/>
</dbReference>
<gene>
    <name evidence="2" type="ORF">SEA_WEASELS2_97</name>
</gene>
<organism evidence="2 3">
    <name type="scientific">Rhodococcus phage Weasels2</name>
    <dbReference type="NCBI Taxonomy" id="1897437"/>
    <lineage>
        <taxon>Viruses</taxon>
        <taxon>Duplodnaviria</taxon>
        <taxon>Heunggongvirae</taxon>
        <taxon>Uroviricota</taxon>
        <taxon>Caudoviricetes</taxon>
        <taxon>Weaselvirus</taxon>
        <taxon>Weaselvirus weasel</taxon>
    </lineage>
</organism>
<dbReference type="EMBL" id="KX774321">
    <property type="protein sequence ID" value="AOZ63686.1"/>
    <property type="molecule type" value="Genomic_DNA"/>
</dbReference>
<name>A0A1I9SA80_9CAUD</name>
<sequence length="426" mass="48778">MNYEERVISSLVKRKDMVSVMHMDLGTLFTSHKDIWDFVETYYQTNKEVVPVSVLSERFPDFEYDDSLEGTTKHYVAEAYEQKATADLTSVIAGATKALKSKKISASDLLDHFQKRVAEIKQEAGMSRSVDIRDYKDASKHYERIRELSELHGGSPGIRFGFDYMDQRYPTGMAAGHFMVLMGYSGLGKTWFGIKLMINAWLQGYSPMIINLEMSAEELRDRVYFLISEYTMNDLVQASVDVNNFEAWAEEFMKDKPEFNLISQEGFGDFTVDMVQAKIEQYQPDVLMLDYLSLFTDRGRSNDERIRTKKTARELKQLAQGSKVPILTITAVTGKDKKDRINPPDVAQVAFSSEIEYAANLAFAVHTHRNPVTQESLNTEIVARKNRHGELFSFLIKMDLDNGIIEEIKEEDQVMPEDDLEFLDAD</sequence>
<feature type="domain" description="SF4 helicase" evidence="1">
    <location>
        <begin position="151"/>
        <end position="412"/>
    </location>
</feature>
<dbReference type="Proteomes" id="UP000224902">
    <property type="component" value="Segment"/>
</dbReference>
<accession>A0A1I9SA80</accession>
<keyword evidence="2" id="KW-0547">Nucleotide-binding</keyword>
<evidence type="ECO:0000259" key="1">
    <source>
        <dbReference type="PROSITE" id="PS51199"/>
    </source>
</evidence>